<proteinExistence type="predicted"/>
<accession>A0A1I7X266</accession>
<dbReference type="Proteomes" id="UP000095283">
    <property type="component" value="Unplaced"/>
</dbReference>
<reference evidence="2" key="1">
    <citation type="submission" date="2016-11" db="UniProtKB">
        <authorList>
            <consortium name="WormBaseParasite"/>
        </authorList>
    </citation>
    <scope>IDENTIFICATION</scope>
</reference>
<sequence length="49" mass="5358">MNVVRDTVLCVYAAEYGWGTSVNRVCKPALGPITCSHIPSTIIVQFFSI</sequence>
<organism evidence="1 2">
    <name type="scientific">Heterorhabditis bacteriophora</name>
    <name type="common">Entomopathogenic nematode worm</name>
    <dbReference type="NCBI Taxonomy" id="37862"/>
    <lineage>
        <taxon>Eukaryota</taxon>
        <taxon>Metazoa</taxon>
        <taxon>Ecdysozoa</taxon>
        <taxon>Nematoda</taxon>
        <taxon>Chromadorea</taxon>
        <taxon>Rhabditida</taxon>
        <taxon>Rhabditina</taxon>
        <taxon>Rhabditomorpha</taxon>
        <taxon>Strongyloidea</taxon>
        <taxon>Heterorhabditidae</taxon>
        <taxon>Heterorhabditis</taxon>
    </lineage>
</organism>
<dbReference type="AlphaFoldDB" id="A0A1I7X266"/>
<name>A0A1I7X266_HETBA</name>
<evidence type="ECO:0000313" key="1">
    <source>
        <dbReference type="Proteomes" id="UP000095283"/>
    </source>
</evidence>
<keyword evidence="1" id="KW-1185">Reference proteome</keyword>
<evidence type="ECO:0000313" key="2">
    <source>
        <dbReference type="WBParaSite" id="Hba_11542"/>
    </source>
</evidence>
<protein>
    <submittedName>
        <fullName evidence="2">SRCR domain-containing protein</fullName>
    </submittedName>
</protein>
<dbReference type="WBParaSite" id="Hba_11542">
    <property type="protein sequence ID" value="Hba_11542"/>
    <property type="gene ID" value="Hba_11542"/>
</dbReference>